<dbReference type="InterPro" id="IPR035965">
    <property type="entry name" value="PAS-like_dom_sf"/>
</dbReference>
<dbReference type="Gene3D" id="3.30.565.10">
    <property type="entry name" value="Histidine kinase-like ATPase, C-terminal domain"/>
    <property type="match status" value="1"/>
</dbReference>
<feature type="domain" description="PAC" evidence="4">
    <location>
        <begin position="117"/>
        <end position="167"/>
    </location>
</feature>
<reference evidence="6" key="1">
    <citation type="journal article" date="2022" name="Microbiol. Resour. Announc.">
        <title>Draft Genome Sequence of a Methanogenic Archaeon from West Spitsbergen Permafrost.</title>
        <authorList>
            <person name="Trubitsyn V."/>
            <person name="Rivkina E."/>
            <person name="Shcherbakova V."/>
        </authorList>
    </citation>
    <scope>NUCLEOTIDE SEQUENCE [LARGE SCALE GENOMIC DNA]</scope>
    <source>
        <strain evidence="6">VT</strain>
    </source>
</reference>
<sequence length="653" mass="75197">MEYSNKTKEQLIDELENKLQRISELEELYAKSILNEDELKASEERMKILYEYAPDAYYLSNIKGELVDGNKAAEKMVGYKKEELIGKNFSDLTILPKNQLPLALKNLAKNALGFPTGPDEFILTRKDGKNITTEIATYPVKIKGQKRVLGIARDIRECKKTEKALQESEEKYRWRENRLKIGMDIAKLVYWEYDGASDMFTFDDQFYALYGTTVDDEGGNQMSSEEYATRFVPPEEQTAVEVEVAKAVESYDPNYESSMQHWIIRGDGERRYLIVRIKLRFDENGRKIGHRGVNQDITEQKMAEDALKESDRRLAEIIEFLPDATFVIDVNSKVISWNRAIKEITQVNPEEILGKDNYEYALPVYGKRRPMLINMVNLSEDEIQKKYGNYEKKDNVLTAETEISLKGDVRTFWVKAVPFHNINGDYVGAIEVLRDITDLRNAEKEIKKSLEEKEMLLKEIHHRVKNNLMIISSLLNLQSGYIKDKASKDIFKESQNRARSMALIHERLYQSTDLKRIDFGEYITSLATELFHTYVADPSLIELKINVEDIFLDINTAVPLGLIVNELITNSLKHAFPEGKTGKINVDFHPIDEYYEFTVKDNGIGFPEDLDYQNTDTLGLQMVNSLTDQIDGEIILERSSGTEFKITFIDSVV</sequence>
<dbReference type="InterPro" id="IPR001610">
    <property type="entry name" value="PAC"/>
</dbReference>
<dbReference type="PROSITE" id="PS50109">
    <property type="entry name" value="HIS_KIN"/>
    <property type="match status" value="1"/>
</dbReference>
<protein>
    <submittedName>
        <fullName evidence="5">PAS domain S-box protein</fullName>
    </submittedName>
</protein>
<evidence type="ECO:0000259" key="2">
    <source>
        <dbReference type="PROSITE" id="PS50109"/>
    </source>
</evidence>
<dbReference type="Pfam" id="PF02518">
    <property type="entry name" value="HATPase_c"/>
    <property type="match status" value="1"/>
</dbReference>
<dbReference type="CDD" id="cd00130">
    <property type="entry name" value="PAS"/>
    <property type="match status" value="2"/>
</dbReference>
<dbReference type="Pfam" id="PF13426">
    <property type="entry name" value="PAS_9"/>
    <property type="match status" value="1"/>
</dbReference>
<keyword evidence="6" id="KW-1185">Reference proteome</keyword>
<dbReference type="Pfam" id="PF08448">
    <property type="entry name" value="PAS_4"/>
    <property type="match status" value="1"/>
</dbReference>
<organism evidence="5 6">
    <name type="scientific">Methanobacterium spitsbergense</name>
    <dbReference type="NCBI Taxonomy" id="2874285"/>
    <lineage>
        <taxon>Archaea</taxon>
        <taxon>Methanobacteriati</taxon>
        <taxon>Methanobacteriota</taxon>
        <taxon>Methanomada group</taxon>
        <taxon>Methanobacteria</taxon>
        <taxon>Methanobacteriales</taxon>
        <taxon>Methanobacteriaceae</taxon>
        <taxon>Methanobacterium</taxon>
    </lineage>
</organism>
<dbReference type="NCBIfam" id="TIGR00229">
    <property type="entry name" value="sensory_box"/>
    <property type="match status" value="3"/>
</dbReference>
<feature type="domain" description="PAS" evidence="3">
    <location>
        <begin position="42"/>
        <end position="88"/>
    </location>
</feature>
<dbReference type="PROSITE" id="PS50113">
    <property type="entry name" value="PAC"/>
    <property type="match status" value="3"/>
</dbReference>
<dbReference type="RefSeq" id="WP_223790285.1">
    <property type="nucleotide sequence ID" value="NZ_JAIOUQ010000002.1"/>
</dbReference>
<dbReference type="PANTHER" id="PTHR43065:SF23">
    <property type="entry name" value="SENSOR HISTIDINE KINASE PDTAS"/>
    <property type="match status" value="1"/>
</dbReference>
<feature type="coiled-coil region" evidence="1">
    <location>
        <begin position="5"/>
        <end position="32"/>
    </location>
</feature>
<dbReference type="Pfam" id="PF07568">
    <property type="entry name" value="HisKA_2"/>
    <property type="match status" value="1"/>
</dbReference>
<keyword evidence="1" id="KW-0175">Coiled coil</keyword>
<accession>A0A8T5UUR1</accession>
<comment type="caution">
    <text evidence="5">The sequence shown here is derived from an EMBL/GenBank/DDBJ whole genome shotgun (WGS) entry which is preliminary data.</text>
</comment>
<dbReference type="PANTHER" id="PTHR43065">
    <property type="entry name" value="SENSOR HISTIDINE KINASE"/>
    <property type="match status" value="1"/>
</dbReference>
<evidence type="ECO:0000313" key="5">
    <source>
        <dbReference type="EMBL" id="MBZ2164603.1"/>
    </source>
</evidence>
<dbReference type="SMART" id="SM00387">
    <property type="entry name" value="HATPase_c"/>
    <property type="match status" value="1"/>
</dbReference>
<dbReference type="Proteomes" id="UP000825933">
    <property type="component" value="Unassembled WGS sequence"/>
</dbReference>
<dbReference type="InterPro" id="IPR003594">
    <property type="entry name" value="HATPase_dom"/>
</dbReference>
<evidence type="ECO:0000259" key="3">
    <source>
        <dbReference type="PROSITE" id="PS50112"/>
    </source>
</evidence>
<dbReference type="SUPFAM" id="SSF55785">
    <property type="entry name" value="PYP-like sensor domain (PAS domain)"/>
    <property type="match status" value="3"/>
</dbReference>
<evidence type="ECO:0000259" key="4">
    <source>
        <dbReference type="PROSITE" id="PS50113"/>
    </source>
</evidence>
<feature type="domain" description="PAC" evidence="4">
    <location>
        <begin position="397"/>
        <end position="448"/>
    </location>
</feature>
<feature type="domain" description="PAS" evidence="3">
    <location>
        <begin position="310"/>
        <end position="363"/>
    </location>
</feature>
<dbReference type="SMART" id="SM00086">
    <property type="entry name" value="PAC"/>
    <property type="match status" value="3"/>
</dbReference>
<dbReference type="PROSITE" id="PS50112">
    <property type="entry name" value="PAS"/>
    <property type="match status" value="2"/>
</dbReference>
<dbReference type="InterPro" id="IPR000014">
    <property type="entry name" value="PAS"/>
</dbReference>
<dbReference type="Gene3D" id="3.30.450.20">
    <property type="entry name" value="PAS domain"/>
    <property type="match status" value="3"/>
</dbReference>
<evidence type="ECO:0000313" key="6">
    <source>
        <dbReference type="Proteomes" id="UP000825933"/>
    </source>
</evidence>
<evidence type="ECO:0000256" key="1">
    <source>
        <dbReference type="SAM" id="Coils"/>
    </source>
</evidence>
<dbReference type="InterPro" id="IPR036890">
    <property type="entry name" value="HATPase_C_sf"/>
</dbReference>
<dbReference type="AlphaFoldDB" id="A0A8T5UUR1"/>
<dbReference type="Gene3D" id="2.10.70.100">
    <property type="match status" value="1"/>
</dbReference>
<feature type="domain" description="Histidine kinase" evidence="2">
    <location>
        <begin position="459"/>
        <end position="652"/>
    </location>
</feature>
<gene>
    <name evidence="5" type="ORF">K8N75_00850</name>
</gene>
<dbReference type="EMBL" id="JAIOUQ010000002">
    <property type="protein sequence ID" value="MBZ2164603.1"/>
    <property type="molecule type" value="Genomic_DNA"/>
</dbReference>
<feature type="domain" description="PAC" evidence="4">
    <location>
        <begin position="257"/>
        <end position="309"/>
    </location>
</feature>
<dbReference type="InterPro" id="IPR000700">
    <property type="entry name" value="PAS-assoc_C"/>
</dbReference>
<dbReference type="InterPro" id="IPR011495">
    <property type="entry name" value="Sig_transdc_His_kin_sub2_dim/P"/>
</dbReference>
<name>A0A8T5UUR1_9EURY</name>
<dbReference type="SUPFAM" id="SSF55874">
    <property type="entry name" value="ATPase domain of HSP90 chaperone/DNA topoisomerase II/histidine kinase"/>
    <property type="match status" value="1"/>
</dbReference>
<dbReference type="InterPro" id="IPR013656">
    <property type="entry name" value="PAS_4"/>
</dbReference>
<proteinExistence type="predicted"/>
<dbReference type="InterPro" id="IPR005467">
    <property type="entry name" value="His_kinase_dom"/>
</dbReference>
<dbReference type="SMART" id="SM00091">
    <property type="entry name" value="PAS"/>
    <property type="match status" value="2"/>
</dbReference>